<dbReference type="RefSeq" id="WP_136059701.1">
    <property type="nucleotide sequence ID" value="NZ_CAAHFH010000001.1"/>
</dbReference>
<keyword evidence="4" id="KW-1185">Reference proteome</keyword>
<feature type="domain" description="Polysaccharide lyase family 8 central" evidence="2">
    <location>
        <begin position="200"/>
        <end position="277"/>
    </location>
</feature>
<proteinExistence type="inferred from homology"/>
<comment type="similarity">
    <text evidence="1">Belongs to the polysaccharide lyase 8 family.</text>
</comment>
<protein>
    <recommendedName>
        <fullName evidence="2">Polysaccharide lyase family 8 central domain-containing protein</fullName>
    </recommendedName>
</protein>
<evidence type="ECO:0000259" key="2">
    <source>
        <dbReference type="Pfam" id="PF02278"/>
    </source>
</evidence>
<dbReference type="Pfam" id="PF02278">
    <property type="entry name" value="Lyase_8"/>
    <property type="match status" value="1"/>
</dbReference>
<gene>
    <name evidence="3" type="ORF">SCARR_00244</name>
</gene>
<dbReference type="GO" id="GO:0005576">
    <property type="term" value="C:extracellular region"/>
    <property type="evidence" value="ECO:0007669"/>
    <property type="project" value="InterPro"/>
</dbReference>
<dbReference type="InterPro" id="IPR008929">
    <property type="entry name" value="Chondroitin_lyas"/>
</dbReference>
<dbReference type="InterPro" id="IPR003159">
    <property type="entry name" value="Lyase_8_central_dom"/>
</dbReference>
<dbReference type="GO" id="GO:0005975">
    <property type="term" value="P:carbohydrate metabolic process"/>
    <property type="evidence" value="ECO:0007669"/>
    <property type="project" value="InterPro"/>
</dbReference>
<dbReference type="InterPro" id="IPR011013">
    <property type="entry name" value="Gal_mutarotase_sf_dom"/>
</dbReference>
<accession>A0A6C2UEA1</accession>
<reference evidence="3 4" key="1">
    <citation type="submission" date="2019-04" db="EMBL/GenBank/DDBJ databases">
        <authorList>
            <person name="Van Vliet M D."/>
        </authorList>
    </citation>
    <scope>NUCLEOTIDE SEQUENCE [LARGE SCALE GENOMIC DNA]</scope>
    <source>
        <strain evidence="3 4">F21</strain>
    </source>
</reference>
<name>A0A6C2UEA1_9BACT</name>
<dbReference type="Proteomes" id="UP000346198">
    <property type="component" value="Unassembled WGS sequence"/>
</dbReference>
<dbReference type="SUPFAM" id="SSF48230">
    <property type="entry name" value="Chondroitin AC/alginate lyase"/>
    <property type="match status" value="1"/>
</dbReference>
<dbReference type="InterPro" id="IPR014718">
    <property type="entry name" value="GH-type_carb-bd"/>
</dbReference>
<evidence type="ECO:0000313" key="3">
    <source>
        <dbReference type="EMBL" id="VGO18193.1"/>
    </source>
</evidence>
<dbReference type="EMBL" id="CAAHFH010000001">
    <property type="protein sequence ID" value="VGO18193.1"/>
    <property type="molecule type" value="Genomic_DNA"/>
</dbReference>
<evidence type="ECO:0000256" key="1">
    <source>
        <dbReference type="ARBA" id="ARBA00006699"/>
    </source>
</evidence>
<dbReference type="GO" id="GO:0030246">
    <property type="term" value="F:carbohydrate binding"/>
    <property type="evidence" value="ECO:0007669"/>
    <property type="project" value="InterPro"/>
</dbReference>
<dbReference type="AlphaFoldDB" id="A0A6C2UEA1"/>
<sequence>MREFGRAFINASPQIRGPNWSFRIENCLRYILFTDQVADMDEYDYHWKKAISFNRWEEESAGVHPDWILMHHGDQNYWGMYGISWTSRVIEYGELFSGKPWAYESDQLDFIADCMIEGTRWVMFRGVVEYTFAPKRSSVLLGRTDSVALQFKELYGRLIAVGGDLLTRKSELIDLEANVILPYWETGDSEQPTTPEFEGHRYFWTSEYQAHRRSNFGIYTRRCSQRARAPASRDTAPLHLNYGVGYTPIVRRGDELRFSRLGWDFRHVPGTTVEQGKDIGGGFAGSQTRGAEPLFRRCY</sequence>
<dbReference type="Gene3D" id="1.50.10.100">
    <property type="entry name" value="Chondroitin AC/alginate lyase"/>
    <property type="match status" value="1"/>
</dbReference>
<dbReference type="GO" id="GO:0016837">
    <property type="term" value="F:carbon-oxygen lyase activity, acting on polysaccharides"/>
    <property type="evidence" value="ECO:0007669"/>
    <property type="project" value="UniProtKB-ARBA"/>
</dbReference>
<evidence type="ECO:0000313" key="4">
    <source>
        <dbReference type="Proteomes" id="UP000346198"/>
    </source>
</evidence>
<organism evidence="3 4">
    <name type="scientific">Pontiella sulfatireligans</name>
    <dbReference type="NCBI Taxonomy" id="2750658"/>
    <lineage>
        <taxon>Bacteria</taxon>
        <taxon>Pseudomonadati</taxon>
        <taxon>Kiritimatiellota</taxon>
        <taxon>Kiritimatiellia</taxon>
        <taxon>Kiritimatiellales</taxon>
        <taxon>Pontiellaceae</taxon>
        <taxon>Pontiella</taxon>
    </lineage>
</organism>
<dbReference type="Gene3D" id="2.70.98.10">
    <property type="match status" value="1"/>
</dbReference>
<dbReference type="SUPFAM" id="SSF74650">
    <property type="entry name" value="Galactose mutarotase-like"/>
    <property type="match status" value="1"/>
</dbReference>